<dbReference type="Pfam" id="PF20700">
    <property type="entry name" value="Mutator"/>
    <property type="match status" value="1"/>
</dbReference>
<sequence>MHFKFKTSHDTQDNVNKDAVIGVTSISSAFDHLEQISDSLDIPCMSQRLYIKVHDKISDALEETSTQTMKDAAEEERRLAIAEVKFVQAIMSNFDRNGRMVIRNLIVRCIQCNSEPYTANVLSDFNIDPHRKSNKANVFCSDELFLGRS</sequence>
<accession>A0A9P0GAS5</accession>
<feature type="domain" description="Mutator-like transposase" evidence="1">
    <location>
        <begin position="14"/>
        <end position="82"/>
    </location>
</feature>
<dbReference type="Proteomes" id="UP001153636">
    <property type="component" value="Chromosome 14"/>
</dbReference>
<dbReference type="InterPro" id="IPR049012">
    <property type="entry name" value="Mutator_transp_dom"/>
</dbReference>
<name>A0A9P0GAS5_9CUCU</name>
<proteinExistence type="predicted"/>
<organism evidence="2 3">
    <name type="scientific">Psylliodes chrysocephalus</name>
    <dbReference type="NCBI Taxonomy" id="3402493"/>
    <lineage>
        <taxon>Eukaryota</taxon>
        <taxon>Metazoa</taxon>
        <taxon>Ecdysozoa</taxon>
        <taxon>Arthropoda</taxon>
        <taxon>Hexapoda</taxon>
        <taxon>Insecta</taxon>
        <taxon>Pterygota</taxon>
        <taxon>Neoptera</taxon>
        <taxon>Endopterygota</taxon>
        <taxon>Coleoptera</taxon>
        <taxon>Polyphaga</taxon>
        <taxon>Cucujiformia</taxon>
        <taxon>Chrysomeloidea</taxon>
        <taxon>Chrysomelidae</taxon>
        <taxon>Galerucinae</taxon>
        <taxon>Alticini</taxon>
        <taxon>Psylliodes</taxon>
    </lineage>
</organism>
<dbReference type="OrthoDB" id="10069847at2759"/>
<evidence type="ECO:0000313" key="2">
    <source>
        <dbReference type="EMBL" id="CAH1103100.1"/>
    </source>
</evidence>
<evidence type="ECO:0000259" key="1">
    <source>
        <dbReference type="Pfam" id="PF20700"/>
    </source>
</evidence>
<dbReference type="EMBL" id="OV651826">
    <property type="protein sequence ID" value="CAH1103100.1"/>
    <property type="molecule type" value="Genomic_DNA"/>
</dbReference>
<protein>
    <recommendedName>
        <fullName evidence="1">Mutator-like transposase domain-containing protein</fullName>
    </recommendedName>
</protein>
<gene>
    <name evidence="2" type="ORF">PSYICH_LOCUS4147</name>
</gene>
<evidence type="ECO:0000313" key="3">
    <source>
        <dbReference type="Proteomes" id="UP001153636"/>
    </source>
</evidence>
<dbReference type="AlphaFoldDB" id="A0A9P0GAS5"/>
<keyword evidence="3" id="KW-1185">Reference proteome</keyword>
<reference evidence="2" key="1">
    <citation type="submission" date="2022-01" db="EMBL/GenBank/DDBJ databases">
        <authorList>
            <person name="King R."/>
        </authorList>
    </citation>
    <scope>NUCLEOTIDE SEQUENCE</scope>
</reference>